<evidence type="ECO:0000313" key="5">
    <source>
        <dbReference type="EMBL" id="CDN40756.1"/>
    </source>
</evidence>
<keyword evidence="2" id="KW-0680">Restriction system</keyword>
<dbReference type="SUPFAM" id="SSF116734">
    <property type="entry name" value="DNA methylase specificity domain"/>
    <property type="match status" value="1"/>
</dbReference>
<dbReference type="RefSeq" id="WP_343251386.1">
    <property type="nucleotide sequence ID" value="NZ_HG937516.1"/>
</dbReference>
<organism evidence="5 6">
    <name type="scientific">Mycoplasma amphoriforme A39</name>
    <dbReference type="NCBI Taxonomy" id="572419"/>
    <lineage>
        <taxon>Bacteria</taxon>
        <taxon>Bacillati</taxon>
        <taxon>Mycoplasmatota</taxon>
        <taxon>Mollicutes</taxon>
        <taxon>Mycoplasmataceae</taxon>
        <taxon>Mycoplasma</taxon>
    </lineage>
</organism>
<feature type="domain" description="Type I restriction modification DNA specificity" evidence="4">
    <location>
        <begin position="35"/>
        <end position="193"/>
    </location>
</feature>
<keyword evidence="3" id="KW-0238">DNA-binding</keyword>
<dbReference type="Proteomes" id="UP000261764">
    <property type="component" value="Chromosome I"/>
</dbReference>
<dbReference type="AlphaFoldDB" id="A0A292IJI0"/>
<evidence type="ECO:0000256" key="2">
    <source>
        <dbReference type="ARBA" id="ARBA00022747"/>
    </source>
</evidence>
<accession>A0A292IJI0</accession>
<name>A0A292IJI0_9MOLU</name>
<comment type="similarity">
    <text evidence="1">Belongs to the type-I restriction system S methylase family.</text>
</comment>
<dbReference type="EMBL" id="HG937516">
    <property type="protein sequence ID" value="CDN40756.1"/>
    <property type="molecule type" value="Genomic_DNA"/>
</dbReference>
<gene>
    <name evidence="5" type="ORF">MAMA39_06390</name>
</gene>
<dbReference type="GO" id="GO:0003677">
    <property type="term" value="F:DNA binding"/>
    <property type="evidence" value="ECO:0007669"/>
    <property type="project" value="UniProtKB-KW"/>
</dbReference>
<reference evidence="5 6" key="1">
    <citation type="journal article" date="2015" name="Clin. Infect. Dis.">
        <title>Genomic Investigations unmask Mycoplasma amphoriforme, a new respiratory pathogen.</title>
        <authorList>
            <person name="Gillespie S.H."/>
            <person name="Ling C.L."/>
            <person name="Oravcova K."/>
            <person name="Pinheiro M."/>
            <person name="Wells L."/>
            <person name="Bryant J.M."/>
            <person name="McHugh T.D."/>
            <person name="Bebear C."/>
            <person name="Webster D."/>
            <person name="Harris S.R."/>
            <person name="Seth-Smith H.M."/>
            <person name="Thomson N.R."/>
        </authorList>
    </citation>
    <scope>NUCLEOTIDE SEQUENCE [LARGE SCALE GENOMIC DNA]</scope>
    <source>
        <strain evidence="5 6">A39</strain>
    </source>
</reference>
<dbReference type="InterPro" id="IPR044946">
    <property type="entry name" value="Restrct_endonuc_typeI_TRD_sf"/>
</dbReference>
<sequence length="195" mass="22639">MENVIYGKKIEQNIKQQYNNLIVLIREKNESIIETEFLKKIVKIEKTGERITGMLNEKDGKNPVCKSSKDRPSGFTDRANTAKNTIMLSRCSSVIQFQYIEKDSLVNDDNYIVEIISSLKEINPKYLFYSLLNLQEEIAQLTKNDQSAKSHPLYLKKEKIEEIYKKKIPIVPLEIQNEVVKILDGFKNLVNLIEK</sequence>
<dbReference type="Pfam" id="PF01420">
    <property type="entry name" value="Methylase_S"/>
    <property type="match status" value="1"/>
</dbReference>
<evidence type="ECO:0000256" key="1">
    <source>
        <dbReference type="ARBA" id="ARBA00010923"/>
    </source>
</evidence>
<proteinExistence type="inferred from homology"/>
<evidence type="ECO:0000256" key="3">
    <source>
        <dbReference type="ARBA" id="ARBA00023125"/>
    </source>
</evidence>
<dbReference type="InterPro" id="IPR000055">
    <property type="entry name" value="Restrct_endonuc_typeI_TRD"/>
</dbReference>
<keyword evidence="6" id="KW-1185">Reference proteome</keyword>
<evidence type="ECO:0000313" key="6">
    <source>
        <dbReference type="Proteomes" id="UP000261764"/>
    </source>
</evidence>
<dbReference type="GO" id="GO:0009307">
    <property type="term" value="P:DNA restriction-modification system"/>
    <property type="evidence" value="ECO:0007669"/>
    <property type="project" value="UniProtKB-KW"/>
</dbReference>
<evidence type="ECO:0000259" key="4">
    <source>
        <dbReference type="Pfam" id="PF01420"/>
    </source>
</evidence>
<dbReference type="Gene3D" id="3.90.220.20">
    <property type="entry name" value="DNA methylase specificity domains"/>
    <property type="match status" value="1"/>
</dbReference>
<dbReference type="KEGG" id="mamp:MAMA39_06390"/>
<protein>
    <recommendedName>
        <fullName evidence="4">Type I restriction modification DNA specificity domain-containing protein</fullName>
    </recommendedName>
</protein>